<name>A0A0A8YT11_ARUDO</name>
<reference evidence="1" key="1">
    <citation type="submission" date="2014-09" db="EMBL/GenBank/DDBJ databases">
        <authorList>
            <person name="Magalhaes I.L.F."/>
            <person name="Oliveira U."/>
            <person name="Santos F.R."/>
            <person name="Vidigal T.H.D.A."/>
            <person name="Brescovit A.D."/>
            <person name="Santos A.J."/>
        </authorList>
    </citation>
    <scope>NUCLEOTIDE SEQUENCE</scope>
    <source>
        <tissue evidence="1">Shoot tissue taken approximately 20 cm above the soil surface</tissue>
    </source>
</reference>
<dbReference type="AlphaFoldDB" id="A0A0A8YT11"/>
<organism evidence="1">
    <name type="scientific">Arundo donax</name>
    <name type="common">Giant reed</name>
    <name type="synonym">Donax arundinaceus</name>
    <dbReference type="NCBI Taxonomy" id="35708"/>
    <lineage>
        <taxon>Eukaryota</taxon>
        <taxon>Viridiplantae</taxon>
        <taxon>Streptophyta</taxon>
        <taxon>Embryophyta</taxon>
        <taxon>Tracheophyta</taxon>
        <taxon>Spermatophyta</taxon>
        <taxon>Magnoliopsida</taxon>
        <taxon>Liliopsida</taxon>
        <taxon>Poales</taxon>
        <taxon>Poaceae</taxon>
        <taxon>PACMAD clade</taxon>
        <taxon>Arundinoideae</taxon>
        <taxon>Arundineae</taxon>
        <taxon>Arundo</taxon>
    </lineage>
</organism>
<accession>A0A0A8YT11</accession>
<proteinExistence type="predicted"/>
<evidence type="ECO:0000313" key="1">
    <source>
        <dbReference type="EMBL" id="JAD29711.1"/>
    </source>
</evidence>
<reference evidence="1" key="2">
    <citation type="journal article" date="2015" name="Data Brief">
        <title>Shoot transcriptome of the giant reed, Arundo donax.</title>
        <authorList>
            <person name="Barrero R.A."/>
            <person name="Guerrero F.D."/>
            <person name="Moolhuijzen P."/>
            <person name="Goolsby J.A."/>
            <person name="Tidwell J."/>
            <person name="Bellgard S.E."/>
            <person name="Bellgard M.I."/>
        </authorList>
    </citation>
    <scope>NUCLEOTIDE SEQUENCE</scope>
    <source>
        <tissue evidence="1">Shoot tissue taken approximately 20 cm above the soil surface</tissue>
    </source>
</reference>
<protein>
    <submittedName>
        <fullName evidence="1">Uncharacterized protein</fullName>
    </submittedName>
</protein>
<sequence length="39" mass="4542">MTSDKLLFSTVYARDNRMILARLLHDDTNGSIFWIRPCA</sequence>
<dbReference type="EMBL" id="GBRH01268184">
    <property type="protein sequence ID" value="JAD29711.1"/>
    <property type="molecule type" value="Transcribed_RNA"/>
</dbReference>